<dbReference type="CDD" id="cd06170">
    <property type="entry name" value="LuxR_C_like"/>
    <property type="match status" value="1"/>
</dbReference>
<dbReference type="InterPro" id="IPR039420">
    <property type="entry name" value="WalR-like"/>
</dbReference>
<organism evidence="10 11">
    <name type="scientific">Acetoanaerobium pronyense</name>
    <dbReference type="NCBI Taxonomy" id="1482736"/>
    <lineage>
        <taxon>Bacteria</taxon>
        <taxon>Bacillati</taxon>
        <taxon>Bacillota</taxon>
        <taxon>Clostridia</taxon>
        <taxon>Peptostreptococcales</taxon>
        <taxon>Filifactoraceae</taxon>
        <taxon>Acetoanaerobium</taxon>
    </lineage>
</organism>
<evidence type="ECO:0000256" key="3">
    <source>
        <dbReference type="ARBA" id="ARBA00023015"/>
    </source>
</evidence>
<evidence type="ECO:0000256" key="5">
    <source>
        <dbReference type="ARBA" id="ARBA00023163"/>
    </source>
</evidence>
<dbReference type="Pfam" id="PF00072">
    <property type="entry name" value="Response_reg"/>
    <property type="match status" value="1"/>
</dbReference>
<feature type="domain" description="Response regulatory" evidence="9">
    <location>
        <begin position="5"/>
        <end position="124"/>
    </location>
</feature>
<gene>
    <name evidence="10" type="ORF">J2Z35_001566</name>
</gene>
<evidence type="ECO:0000313" key="10">
    <source>
        <dbReference type="EMBL" id="MBP2027768.1"/>
    </source>
</evidence>
<feature type="domain" description="HTH luxR-type" evidence="8">
    <location>
        <begin position="151"/>
        <end position="216"/>
    </location>
</feature>
<dbReference type="PROSITE" id="PS50043">
    <property type="entry name" value="HTH_LUXR_2"/>
    <property type="match status" value="1"/>
</dbReference>
<dbReference type="InterPro" id="IPR058245">
    <property type="entry name" value="NreC/VraR/RcsB-like_REC"/>
</dbReference>
<dbReference type="SMART" id="SM00421">
    <property type="entry name" value="HTH_LUXR"/>
    <property type="match status" value="1"/>
</dbReference>
<keyword evidence="2 7" id="KW-0597">Phosphoprotein</keyword>
<accession>A0ABS4KIZ8</accession>
<evidence type="ECO:0000256" key="7">
    <source>
        <dbReference type="PROSITE-ProRule" id="PRU00169"/>
    </source>
</evidence>
<evidence type="ECO:0000259" key="9">
    <source>
        <dbReference type="PROSITE" id="PS50110"/>
    </source>
</evidence>
<evidence type="ECO:0000256" key="4">
    <source>
        <dbReference type="ARBA" id="ARBA00023125"/>
    </source>
</evidence>
<comment type="function">
    <text evidence="6">May play the central regulatory role in sporulation. It may be an element of the effector pathway responsible for the activation of sporulation genes in response to nutritional stress. Spo0A may act in concert with spo0H (a sigma factor) to control the expression of some genes that are critical to the sporulation process.</text>
</comment>
<dbReference type="InterPro" id="IPR016032">
    <property type="entry name" value="Sig_transdc_resp-reg_C-effctor"/>
</dbReference>
<dbReference type="PRINTS" id="PR00038">
    <property type="entry name" value="HTHLUXR"/>
</dbReference>
<dbReference type="PANTHER" id="PTHR43214:SF43">
    <property type="entry name" value="TWO-COMPONENT RESPONSE REGULATOR"/>
    <property type="match status" value="1"/>
</dbReference>
<dbReference type="PROSITE" id="PS50110">
    <property type="entry name" value="RESPONSE_REGULATORY"/>
    <property type="match status" value="1"/>
</dbReference>
<dbReference type="Proteomes" id="UP001314903">
    <property type="component" value="Unassembled WGS sequence"/>
</dbReference>
<name>A0ABS4KIZ8_9FIRM</name>
<dbReference type="InterPro" id="IPR001789">
    <property type="entry name" value="Sig_transdc_resp-reg_receiver"/>
</dbReference>
<dbReference type="SUPFAM" id="SSF46894">
    <property type="entry name" value="C-terminal effector domain of the bipartite response regulators"/>
    <property type="match status" value="1"/>
</dbReference>
<evidence type="ECO:0000256" key="6">
    <source>
        <dbReference type="ARBA" id="ARBA00024867"/>
    </source>
</evidence>
<dbReference type="SMART" id="SM00448">
    <property type="entry name" value="REC"/>
    <property type="match status" value="1"/>
</dbReference>
<dbReference type="EMBL" id="JAGGLI010000015">
    <property type="protein sequence ID" value="MBP2027768.1"/>
    <property type="molecule type" value="Genomic_DNA"/>
</dbReference>
<keyword evidence="3" id="KW-0805">Transcription regulation</keyword>
<protein>
    <recommendedName>
        <fullName evidence="1">Stage 0 sporulation protein A homolog</fullName>
    </recommendedName>
</protein>
<keyword evidence="11" id="KW-1185">Reference proteome</keyword>
<dbReference type="Gene3D" id="3.40.50.2300">
    <property type="match status" value="1"/>
</dbReference>
<feature type="modified residue" description="4-aspartylphosphate" evidence="7">
    <location>
        <position position="59"/>
    </location>
</feature>
<evidence type="ECO:0000259" key="8">
    <source>
        <dbReference type="PROSITE" id="PS50043"/>
    </source>
</evidence>
<sequence>MDKISILVIDDEAIIRSILTKGLGEYEDLEIVKSFNCGRKAIDFLEKNNSINIDVILLDLIMPEENGIEILKKIKSIYPNIKIIMLTSTIKSKYIMDSLDNNVDGYIYKDIDFDSLASKIRLVKSGIFYSDDIINEDIEKYKVYSLKKKKLLESFRTLTNRELEIIDLITKGKSNMDIANELFLSERTVKNHVYNILKKLELQDRTQVAITNLRYNITN</sequence>
<comment type="caution">
    <text evidence="10">The sequence shown here is derived from an EMBL/GenBank/DDBJ whole genome shotgun (WGS) entry which is preliminary data.</text>
</comment>
<dbReference type="PROSITE" id="PS00622">
    <property type="entry name" value="HTH_LUXR_1"/>
    <property type="match status" value="1"/>
</dbReference>
<dbReference type="PANTHER" id="PTHR43214">
    <property type="entry name" value="TWO-COMPONENT RESPONSE REGULATOR"/>
    <property type="match status" value="1"/>
</dbReference>
<keyword evidence="5" id="KW-0804">Transcription</keyword>
<dbReference type="InterPro" id="IPR000792">
    <property type="entry name" value="Tscrpt_reg_LuxR_C"/>
</dbReference>
<dbReference type="InterPro" id="IPR011006">
    <property type="entry name" value="CheY-like_superfamily"/>
</dbReference>
<keyword evidence="4 10" id="KW-0238">DNA-binding</keyword>
<dbReference type="SUPFAM" id="SSF52172">
    <property type="entry name" value="CheY-like"/>
    <property type="match status" value="1"/>
</dbReference>
<evidence type="ECO:0000256" key="2">
    <source>
        <dbReference type="ARBA" id="ARBA00022553"/>
    </source>
</evidence>
<dbReference type="RefSeq" id="WP_209660829.1">
    <property type="nucleotide sequence ID" value="NZ_JAGGLI010000015.1"/>
</dbReference>
<dbReference type="CDD" id="cd17535">
    <property type="entry name" value="REC_NarL-like"/>
    <property type="match status" value="1"/>
</dbReference>
<dbReference type="Pfam" id="PF00196">
    <property type="entry name" value="GerE"/>
    <property type="match status" value="1"/>
</dbReference>
<proteinExistence type="predicted"/>
<dbReference type="GO" id="GO:0003677">
    <property type="term" value="F:DNA binding"/>
    <property type="evidence" value="ECO:0007669"/>
    <property type="project" value="UniProtKB-KW"/>
</dbReference>
<reference evidence="10 11" key="1">
    <citation type="submission" date="2021-03" db="EMBL/GenBank/DDBJ databases">
        <title>Genomic Encyclopedia of Type Strains, Phase IV (KMG-IV): sequencing the most valuable type-strain genomes for metagenomic binning, comparative biology and taxonomic classification.</title>
        <authorList>
            <person name="Goeker M."/>
        </authorList>
    </citation>
    <scope>NUCLEOTIDE SEQUENCE [LARGE SCALE GENOMIC DNA]</scope>
    <source>
        <strain evidence="10 11">DSM 27512</strain>
    </source>
</reference>
<evidence type="ECO:0000256" key="1">
    <source>
        <dbReference type="ARBA" id="ARBA00018672"/>
    </source>
</evidence>
<evidence type="ECO:0000313" key="11">
    <source>
        <dbReference type="Proteomes" id="UP001314903"/>
    </source>
</evidence>